<proteinExistence type="predicted"/>
<feature type="region of interest" description="Disordered" evidence="1">
    <location>
        <begin position="44"/>
        <end position="72"/>
    </location>
</feature>
<feature type="region of interest" description="Disordered" evidence="1">
    <location>
        <begin position="359"/>
        <end position="434"/>
    </location>
</feature>
<dbReference type="VEuPathDB" id="ToxoDB:LOC34618958"/>
<organism evidence="2 3">
    <name type="scientific">Cyclospora cayetanensis</name>
    <dbReference type="NCBI Taxonomy" id="88456"/>
    <lineage>
        <taxon>Eukaryota</taxon>
        <taxon>Sar</taxon>
        <taxon>Alveolata</taxon>
        <taxon>Apicomplexa</taxon>
        <taxon>Conoidasida</taxon>
        <taxon>Coccidia</taxon>
        <taxon>Eucoccidiorida</taxon>
        <taxon>Eimeriorina</taxon>
        <taxon>Eimeriidae</taxon>
        <taxon>Cyclospora</taxon>
    </lineage>
</organism>
<dbReference type="Proteomes" id="UP000095192">
    <property type="component" value="Unassembled WGS sequence"/>
</dbReference>
<accession>A0A1D3D3V2</accession>
<gene>
    <name evidence="2" type="ORF">cyc_02055</name>
</gene>
<dbReference type="VEuPathDB" id="ToxoDB:cyc_02055"/>
<protein>
    <submittedName>
        <fullName evidence="2">Set domain-containing protein</fullName>
    </submittedName>
</protein>
<evidence type="ECO:0000256" key="1">
    <source>
        <dbReference type="SAM" id="MobiDB-lite"/>
    </source>
</evidence>
<comment type="caution">
    <text evidence="2">The sequence shown here is derived from an EMBL/GenBank/DDBJ whole genome shotgun (WGS) entry which is preliminary data.</text>
</comment>
<reference evidence="2 3" key="1">
    <citation type="journal article" date="2016" name="BMC Genomics">
        <title>Comparative genomics reveals Cyclospora cayetanensis possesses coccidia-like metabolism and invasion components but unique surface antigens.</title>
        <authorList>
            <person name="Liu S."/>
            <person name="Wang L."/>
            <person name="Zheng H."/>
            <person name="Xu Z."/>
            <person name="Roellig D.M."/>
            <person name="Li N."/>
            <person name="Frace M.A."/>
            <person name="Tang K."/>
            <person name="Arrowood M.J."/>
            <person name="Moss D.M."/>
            <person name="Zhang L."/>
            <person name="Feng Y."/>
            <person name="Xiao L."/>
        </authorList>
    </citation>
    <scope>NUCLEOTIDE SEQUENCE [LARGE SCALE GENOMIC DNA]</scope>
    <source>
        <strain evidence="2 3">CHN_HEN01</strain>
    </source>
</reference>
<evidence type="ECO:0000313" key="3">
    <source>
        <dbReference type="Proteomes" id="UP000095192"/>
    </source>
</evidence>
<keyword evidence="3" id="KW-1185">Reference proteome</keyword>
<dbReference type="AlphaFoldDB" id="A0A1D3D3V2"/>
<evidence type="ECO:0000313" key="2">
    <source>
        <dbReference type="EMBL" id="OEH78140.1"/>
    </source>
</evidence>
<dbReference type="InParanoid" id="A0A1D3D3V2"/>
<name>A0A1D3D3V2_9EIME</name>
<feature type="compositionally biased region" description="Polar residues" evidence="1">
    <location>
        <begin position="382"/>
        <end position="395"/>
    </location>
</feature>
<sequence>MGAPPVVPAELGGPGEVVEAPGLAAGAPASLLFKSSVLPALGANESRQGECNSKPLDRGAPSDPFPTPEAKAPRNAAFSVVQSAAFGGPSCCLTAAGGDGGERDNGGLLSESFFDPAAANSPSASSDVQHATTAAVGRRASLKRGPFEGAPSLAERMLAAESIRHTRGTVAAAAGGAEEGNNGGSGGPQLPAFAFQRSCLSVRLGELVRRAMREQHKVVWMDRSDARGLLPLPGLEEEGTYLVWTEKGADVLVEIQPNFFFRVLLFGVALNAAFCDAQHVLPSYLCPVSCSSRERQNLRPFLVLSSASLACLFEGVLRRQGVLVYSKPKVVSLRTYTVGKKSRAALAFSLPEADAQFGGNPAAAANQSHQQGDLQAEGAGGSTSASNRSLSQCQRAETPRAVSPSPRSAAAVASPEGRKGRTGGPPTGATGAPPIMDMQLHYLTKKGRVIGEDYVFYRRRTCDDEGAALYNLSVSVKRQPKTCSKHHFRFDALPPKIAIPKSAETPSSAVAAAAAEDEEDAGTVKAAAAESAAAELQPLAAEAEALQQLELEKERYILERDRGGWRGWVYAEDNCDLGGYDAALQLPAALASEIRVLLGLQPSIMAHRCK</sequence>
<dbReference type="EMBL" id="JROU02000842">
    <property type="protein sequence ID" value="OEH78140.1"/>
    <property type="molecule type" value="Genomic_DNA"/>
</dbReference>
<feature type="compositionally biased region" description="Low complexity" evidence="1">
    <location>
        <begin position="399"/>
        <end position="415"/>
    </location>
</feature>